<keyword evidence="2" id="KW-1185">Reference proteome</keyword>
<protein>
    <submittedName>
        <fullName evidence="1">Uncharacterized protein</fullName>
    </submittedName>
</protein>
<dbReference type="RefSeq" id="XP_003169960.1">
    <property type="nucleotide sequence ID" value="XM_003169912.1"/>
</dbReference>
<gene>
    <name evidence="1" type="ORF">MGYG_08137</name>
</gene>
<dbReference type="GeneID" id="10025195"/>
<evidence type="ECO:0000313" key="2">
    <source>
        <dbReference type="Proteomes" id="UP000002669"/>
    </source>
</evidence>
<dbReference type="InParanoid" id="E4V551"/>
<dbReference type="Proteomes" id="UP000002669">
    <property type="component" value="Unassembled WGS sequence"/>
</dbReference>
<evidence type="ECO:0000313" key="1">
    <source>
        <dbReference type="EMBL" id="EFR05125.1"/>
    </source>
</evidence>
<proteinExistence type="predicted"/>
<name>E4V551_ARTGP</name>
<accession>E4V551</accession>
<reference evidence="2" key="1">
    <citation type="journal article" date="2012" name="MBio">
        <title>Comparative genome analysis of Trichophyton rubrum and related dermatophytes reveals candidate genes involved in infection.</title>
        <authorList>
            <person name="Martinez D.A."/>
            <person name="Oliver B.G."/>
            <person name="Graeser Y."/>
            <person name="Goldberg J.M."/>
            <person name="Li W."/>
            <person name="Martinez-Rossi N.M."/>
            <person name="Monod M."/>
            <person name="Shelest E."/>
            <person name="Barton R.C."/>
            <person name="Birch E."/>
            <person name="Brakhage A.A."/>
            <person name="Chen Z."/>
            <person name="Gurr S.J."/>
            <person name="Heiman D."/>
            <person name="Heitman J."/>
            <person name="Kosti I."/>
            <person name="Rossi A."/>
            <person name="Saif S."/>
            <person name="Samalova M."/>
            <person name="Saunders C.W."/>
            <person name="Shea T."/>
            <person name="Summerbell R.C."/>
            <person name="Xu J."/>
            <person name="Young S."/>
            <person name="Zeng Q."/>
            <person name="Birren B.W."/>
            <person name="Cuomo C.A."/>
            <person name="White T.C."/>
        </authorList>
    </citation>
    <scope>NUCLEOTIDE SEQUENCE [LARGE SCALE GENOMIC DNA]</scope>
    <source>
        <strain evidence="2">ATCC MYA-4604 / CBS 118893</strain>
    </source>
</reference>
<sequence>MCRARFLVVGFHIYFIEKDFGNNPFVINLHVDYIKVISAVLRDGSTCGAESDGLGARRIFLESISHSKRTPPYPQTIITTDVLQPRVFFVEIGPYPIVAGIVKAVLGTLVTSLPTPQRSRGDLKVVTELLVVLYFAGRGVRHEESLVFYCLRRKGQIGRIFQLPQSILIAIMSLVKS</sequence>
<dbReference type="EMBL" id="DS989829">
    <property type="protein sequence ID" value="EFR05125.1"/>
    <property type="molecule type" value="Genomic_DNA"/>
</dbReference>
<dbReference type="AlphaFoldDB" id="E4V551"/>
<organism evidence="2">
    <name type="scientific">Arthroderma gypseum (strain ATCC MYA-4604 / CBS 118893)</name>
    <name type="common">Microsporum gypseum</name>
    <dbReference type="NCBI Taxonomy" id="535722"/>
    <lineage>
        <taxon>Eukaryota</taxon>
        <taxon>Fungi</taxon>
        <taxon>Dikarya</taxon>
        <taxon>Ascomycota</taxon>
        <taxon>Pezizomycotina</taxon>
        <taxon>Eurotiomycetes</taxon>
        <taxon>Eurotiomycetidae</taxon>
        <taxon>Onygenales</taxon>
        <taxon>Arthrodermataceae</taxon>
        <taxon>Nannizzia</taxon>
    </lineage>
</organism>
<dbReference type="VEuPathDB" id="FungiDB:MGYG_08137"/>
<dbReference type="HOGENOM" id="CLU_1517515_0_0_1"/>